<protein>
    <submittedName>
        <fullName evidence="2">Heptaprenyl diphosphate synthase</fullName>
    </submittedName>
</protein>
<dbReference type="InterPro" id="IPR014535">
    <property type="entry name" value="Hpre_diP_synt_I"/>
</dbReference>
<feature type="transmembrane region" description="Helical" evidence="1">
    <location>
        <begin position="47"/>
        <end position="66"/>
    </location>
</feature>
<dbReference type="Gene3D" id="1.10.1760.20">
    <property type="match status" value="1"/>
</dbReference>
<dbReference type="EMBL" id="FXAG01000008">
    <property type="protein sequence ID" value="SMF19824.1"/>
    <property type="molecule type" value="Genomic_DNA"/>
</dbReference>
<organism evidence="2 3">
    <name type="scientific">Pseudogulbenkiania subflava DSM 22618</name>
    <dbReference type="NCBI Taxonomy" id="1123014"/>
    <lineage>
        <taxon>Bacteria</taxon>
        <taxon>Pseudomonadati</taxon>
        <taxon>Pseudomonadota</taxon>
        <taxon>Betaproteobacteria</taxon>
        <taxon>Neisseriales</taxon>
        <taxon>Chromobacteriaceae</taxon>
        <taxon>Pseudogulbenkiania</taxon>
    </lineage>
</organism>
<dbReference type="InterPro" id="IPR010898">
    <property type="entry name" value="Hpre_diP_synth_I"/>
</dbReference>
<feature type="transmembrane region" description="Helical" evidence="1">
    <location>
        <begin position="112"/>
        <end position="133"/>
    </location>
</feature>
<dbReference type="RefSeq" id="WP_085276104.1">
    <property type="nucleotide sequence ID" value="NZ_FXAG01000008.1"/>
</dbReference>
<name>A0A1Y6BT19_9NEIS</name>
<gene>
    <name evidence="2" type="ORF">SAMN02745746_01820</name>
</gene>
<keyword evidence="1" id="KW-0812">Transmembrane</keyword>
<keyword evidence="3" id="KW-1185">Reference proteome</keyword>
<accession>A0A1Y6BT19</accession>
<evidence type="ECO:0000256" key="1">
    <source>
        <dbReference type="SAM" id="Phobius"/>
    </source>
</evidence>
<reference evidence="3" key="1">
    <citation type="submission" date="2017-04" db="EMBL/GenBank/DDBJ databases">
        <authorList>
            <person name="Varghese N."/>
            <person name="Submissions S."/>
        </authorList>
    </citation>
    <scope>NUCLEOTIDE SEQUENCE [LARGE SCALE GENOMIC DNA]</scope>
    <source>
        <strain evidence="3">DSM 22618</strain>
    </source>
</reference>
<evidence type="ECO:0000313" key="3">
    <source>
        <dbReference type="Proteomes" id="UP000192920"/>
    </source>
</evidence>
<sequence>MTASTSDTRWLHAQPHDHRIARLAALAIVLAVVDAGIPSPLPGIKPGLANIVTLLALESLGWRAAVWVSLLRILGAGLLLGSLLTPGFFLGLAGGIASLAGLGLTQGWPKRWFGPVSASLVAAFCHIGGQLLLARAWLIPSDNILYFVPAFALAALLSGLVNGIIADKLLEGSPCAPSTPSPSP</sequence>
<feature type="transmembrane region" description="Helical" evidence="1">
    <location>
        <begin position="78"/>
        <end position="100"/>
    </location>
</feature>
<dbReference type="PIRSF" id="PIRSF027391">
    <property type="entry name" value="Hpre_diP_synt_I"/>
    <property type="match status" value="1"/>
</dbReference>
<dbReference type="AlphaFoldDB" id="A0A1Y6BT19"/>
<keyword evidence="1" id="KW-1133">Transmembrane helix</keyword>
<dbReference type="STRING" id="1123014.SAMN02745746_01820"/>
<dbReference type="Pfam" id="PF07456">
    <property type="entry name" value="Hpre_diP_synt_I"/>
    <property type="match status" value="1"/>
</dbReference>
<dbReference type="Proteomes" id="UP000192920">
    <property type="component" value="Unassembled WGS sequence"/>
</dbReference>
<feature type="transmembrane region" description="Helical" evidence="1">
    <location>
        <begin position="145"/>
        <end position="165"/>
    </location>
</feature>
<evidence type="ECO:0000313" key="2">
    <source>
        <dbReference type="EMBL" id="SMF19824.1"/>
    </source>
</evidence>
<keyword evidence="1" id="KW-0472">Membrane</keyword>
<feature type="transmembrane region" description="Helical" evidence="1">
    <location>
        <begin position="20"/>
        <end position="41"/>
    </location>
</feature>
<proteinExistence type="predicted"/>